<evidence type="ECO:0000256" key="2">
    <source>
        <dbReference type="ARBA" id="ARBA00023002"/>
    </source>
</evidence>
<dbReference type="PANTHER" id="PTHR13878">
    <property type="entry name" value="GULONOLACTONE OXIDASE"/>
    <property type="match status" value="1"/>
</dbReference>
<dbReference type="Gene3D" id="3.30.465.10">
    <property type="match status" value="2"/>
</dbReference>
<dbReference type="Pfam" id="PF08031">
    <property type="entry name" value="BBE"/>
    <property type="match status" value="1"/>
</dbReference>
<name>A0A8H6PCD5_9EURO</name>
<comment type="caution">
    <text evidence="5">The sequence shown here is derived from an EMBL/GenBank/DDBJ whole genome shotgun (WGS) entry which is preliminary data.</text>
</comment>
<dbReference type="SUPFAM" id="SSF56176">
    <property type="entry name" value="FAD-binding/transporter-associated domain-like"/>
    <property type="match status" value="1"/>
</dbReference>
<feature type="domain" description="FAD-binding PCMH-type" evidence="4">
    <location>
        <begin position="123"/>
        <end position="308"/>
    </location>
</feature>
<gene>
    <name evidence="5" type="ORF">CNMCM5793_002072</name>
</gene>
<sequence>MSLLYVATIIHLSLYSAQAVPVTANRHLDALNNTIHGRLHTADPLAKPCFSLYQGQPVPVEPSACAEIQAHYTSSAYRTDIYSGFMHDYNENCVSSTSPETGQCLLDPTDPASIAAVTNTSCGQGSVSRYYIDVSGASDVQAAFAFARQTGTRLSIKNSGHDYASRSSLRGSLALWTRNLQQMRYRPDFVPQGCDPRTASAPAITVGAGVNFNQVYRFADAHNVTFVGGSSPTVGASGGFTMSGGHGLLSSQYGLGVDRVLEFQIVTPDGRLRVANACQNRDLFWALRGGGGGTYGVVLESTSKVERGGPLVMAYIMLPTAETGAGTTMGFVKLLMDNALRWAQEGWGGPNGLNYIAMVNPFVTVDEAERSLSTVAEYALSHGGNVTIERLPSFLAVYEKYVAPTSNQGVGTASVATNRMVPNSMLESVAGRAAILNLLERLVEAKLSPTLFATTPAYYSRHDPEAAEATSANPAWRNSTWMITTERSWAWNSTVAERRAFVQEMKRITTELETLAPASGSYMAEADPWTTDWQQSWWGEHYGRLLEIKQKYDPDGLLSCWRCVGWNEEWQQPGEAFDCMGGWLNT</sequence>
<dbReference type="PANTHER" id="PTHR13878:SF91">
    <property type="entry name" value="FAD BINDING DOMAIN PROTEIN (AFU_ORTHOLOGUE AFUA_6G12070)-RELATED"/>
    <property type="match status" value="1"/>
</dbReference>
<accession>A0A8H6PCD5</accession>
<feature type="signal peptide" evidence="3">
    <location>
        <begin position="1"/>
        <end position="19"/>
    </location>
</feature>
<dbReference type="GO" id="GO:0016491">
    <property type="term" value="F:oxidoreductase activity"/>
    <property type="evidence" value="ECO:0007669"/>
    <property type="project" value="UniProtKB-KW"/>
</dbReference>
<dbReference type="Proteomes" id="UP000630445">
    <property type="component" value="Unassembled WGS sequence"/>
</dbReference>
<dbReference type="InterPro" id="IPR012951">
    <property type="entry name" value="BBE"/>
</dbReference>
<evidence type="ECO:0000313" key="5">
    <source>
        <dbReference type="EMBL" id="KAF7125779.1"/>
    </source>
</evidence>
<proteinExistence type="inferred from homology"/>
<dbReference type="InterPro" id="IPR006094">
    <property type="entry name" value="Oxid_FAD_bind_N"/>
</dbReference>
<dbReference type="InterPro" id="IPR016166">
    <property type="entry name" value="FAD-bd_PCMH"/>
</dbReference>
<dbReference type="EMBL" id="JACBAD010001966">
    <property type="protein sequence ID" value="KAF7125779.1"/>
    <property type="molecule type" value="Genomic_DNA"/>
</dbReference>
<dbReference type="InterPro" id="IPR050432">
    <property type="entry name" value="FAD-linked_Oxidoreductases_BP"/>
</dbReference>
<dbReference type="Pfam" id="PF01565">
    <property type="entry name" value="FAD_binding_4"/>
    <property type="match status" value="1"/>
</dbReference>
<evidence type="ECO:0000256" key="3">
    <source>
        <dbReference type="SAM" id="SignalP"/>
    </source>
</evidence>
<dbReference type="InterPro" id="IPR036318">
    <property type="entry name" value="FAD-bd_PCMH-like_sf"/>
</dbReference>
<dbReference type="AlphaFoldDB" id="A0A8H6PCD5"/>
<keyword evidence="3" id="KW-0732">Signal</keyword>
<dbReference type="InterPro" id="IPR016169">
    <property type="entry name" value="FAD-bd_PCMH_sub2"/>
</dbReference>
<reference evidence="5" key="1">
    <citation type="submission" date="2020-06" db="EMBL/GenBank/DDBJ databases">
        <title>Draft genome sequences of strains closely related to Aspergillus parafelis and Aspergillus hiratsukae.</title>
        <authorList>
            <person name="Dos Santos R.A.C."/>
            <person name="Rivero-Menendez O."/>
            <person name="Steenwyk J.L."/>
            <person name="Mead M.E."/>
            <person name="Goldman G.H."/>
            <person name="Alastruey-Izquierdo A."/>
            <person name="Rokas A."/>
        </authorList>
    </citation>
    <scope>NUCLEOTIDE SEQUENCE</scope>
    <source>
        <strain evidence="5">CNM-CM5793</strain>
    </source>
</reference>
<dbReference type="OrthoDB" id="9983560at2759"/>
<evidence type="ECO:0000259" key="4">
    <source>
        <dbReference type="PROSITE" id="PS51387"/>
    </source>
</evidence>
<evidence type="ECO:0000313" key="6">
    <source>
        <dbReference type="Proteomes" id="UP000630445"/>
    </source>
</evidence>
<keyword evidence="6" id="KW-1185">Reference proteome</keyword>
<organism evidence="5 6">
    <name type="scientific">Aspergillus hiratsukae</name>
    <dbReference type="NCBI Taxonomy" id="1194566"/>
    <lineage>
        <taxon>Eukaryota</taxon>
        <taxon>Fungi</taxon>
        <taxon>Dikarya</taxon>
        <taxon>Ascomycota</taxon>
        <taxon>Pezizomycotina</taxon>
        <taxon>Eurotiomycetes</taxon>
        <taxon>Eurotiomycetidae</taxon>
        <taxon>Eurotiales</taxon>
        <taxon>Aspergillaceae</taxon>
        <taxon>Aspergillus</taxon>
        <taxon>Aspergillus subgen. Fumigati</taxon>
    </lineage>
</organism>
<evidence type="ECO:0000256" key="1">
    <source>
        <dbReference type="ARBA" id="ARBA00005466"/>
    </source>
</evidence>
<feature type="chain" id="PRO_5034905599" description="FAD-binding PCMH-type domain-containing protein" evidence="3">
    <location>
        <begin position="20"/>
        <end position="586"/>
    </location>
</feature>
<dbReference type="GO" id="GO:0071949">
    <property type="term" value="F:FAD binding"/>
    <property type="evidence" value="ECO:0007669"/>
    <property type="project" value="InterPro"/>
</dbReference>
<protein>
    <recommendedName>
        <fullName evidence="4">FAD-binding PCMH-type domain-containing protein</fullName>
    </recommendedName>
</protein>
<comment type="similarity">
    <text evidence="1">Belongs to the oxygen-dependent FAD-linked oxidoreductase family.</text>
</comment>
<dbReference type="PROSITE" id="PS51387">
    <property type="entry name" value="FAD_PCMH"/>
    <property type="match status" value="1"/>
</dbReference>
<keyword evidence="2" id="KW-0560">Oxidoreductase</keyword>